<dbReference type="Proteomes" id="UP001208570">
    <property type="component" value="Unassembled WGS sequence"/>
</dbReference>
<evidence type="ECO:0008006" key="3">
    <source>
        <dbReference type="Google" id="ProtNLM"/>
    </source>
</evidence>
<dbReference type="AlphaFoldDB" id="A0AAD9KAF3"/>
<sequence>MKSNTDPEQVIDRRAYGGIDLICPRRSDLVSSPINVECDRISGIKRQSNGEHIPVLTVFGVYLPNCNGKADQIQCYSEVLDILQECIDSYHQSAVLVVGDMNESLPHTLITCERLAQKTTVYCSRPSSL</sequence>
<reference evidence="1" key="1">
    <citation type="journal article" date="2023" name="Mol. Biol. Evol.">
        <title>Third-Generation Sequencing Reveals the Adaptive Role of the Epigenome in Three Deep-Sea Polychaetes.</title>
        <authorList>
            <person name="Perez M."/>
            <person name="Aroh O."/>
            <person name="Sun Y."/>
            <person name="Lan Y."/>
            <person name="Juniper S.K."/>
            <person name="Young C.R."/>
            <person name="Angers B."/>
            <person name="Qian P.Y."/>
        </authorList>
    </citation>
    <scope>NUCLEOTIDE SEQUENCE</scope>
    <source>
        <strain evidence="1">P08H-3</strain>
    </source>
</reference>
<dbReference type="InterPro" id="IPR036691">
    <property type="entry name" value="Endo/exonu/phosph_ase_sf"/>
</dbReference>
<proteinExistence type="predicted"/>
<gene>
    <name evidence="1" type="ORF">LSH36_34g00027</name>
</gene>
<accession>A0AAD9KAF3</accession>
<comment type="caution">
    <text evidence="1">The sequence shown here is derived from an EMBL/GenBank/DDBJ whole genome shotgun (WGS) entry which is preliminary data.</text>
</comment>
<protein>
    <recommendedName>
        <fullName evidence="3">Endonuclease/exonuclease/phosphatase domain-containing protein</fullName>
    </recommendedName>
</protein>
<organism evidence="1 2">
    <name type="scientific">Paralvinella palmiformis</name>
    <dbReference type="NCBI Taxonomy" id="53620"/>
    <lineage>
        <taxon>Eukaryota</taxon>
        <taxon>Metazoa</taxon>
        <taxon>Spiralia</taxon>
        <taxon>Lophotrochozoa</taxon>
        <taxon>Annelida</taxon>
        <taxon>Polychaeta</taxon>
        <taxon>Sedentaria</taxon>
        <taxon>Canalipalpata</taxon>
        <taxon>Terebellida</taxon>
        <taxon>Terebelliformia</taxon>
        <taxon>Alvinellidae</taxon>
        <taxon>Paralvinella</taxon>
    </lineage>
</organism>
<evidence type="ECO:0000313" key="1">
    <source>
        <dbReference type="EMBL" id="KAK2166843.1"/>
    </source>
</evidence>
<name>A0AAD9KAF3_9ANNE</name>
<dbReference type="EMBL" id="JAODUP010000034">
    <property type="protein sequence ID" value="KAK2166843.1"/>
    <property type="molecule type" value="Genomic_DNA"/>
</dbReference>
<keyword evidence="2" id="KW-1185">Reference proteome</keyword>
<dbReference type="Gene3D" id="3.60.10.10">
    <property type="entry name" value="Endonuclease/exonuclease/phosphatase"/>
    <property type="match status" value="1"/>
</dbReference>
<dbReference type="SUPFAM" id="SSF56219">
    <property type="entry name" value="DNase I-like"/>
    <property type="match status" value="1"/>
</dbReference>
<evidence type="ECO:0000313" key="2">
    <source>
        <dbReference type="Proteomes" id="UP001208570"/>
    </source>
</evidence>